<sequence>MARAALRFRRFTAAFDDAGRAHEGEGKGKGESLTDLSDLVASFLEREEVMRGGGGGGEDEEEMRREESESSCWSDSEATKDKLLNLFQGCGDGGDAVANDVKRKIRTEVEAARGLVAKNGFSEGLKRQLVISLRLKGFDAGLCESSWDRTPRRPAGAYEYVDVNVEGTRYIVEVSLAGQFKIARPSDHYTSLVEAFPPVFISRPEELQQVIRLMCAAMKQSLQSTGLLLPPWRKKSYMKAKWFSNHKRTAPDEAAGARRLPAVRHESMAEISYRCKDDVLSKTRPRAGHLSEIFSGGGGGNGSGA</sequence>
<dbReference type="NCBIfam" id="TIGR01615">
    <property type="entry name" value="A_thal_3542"/>
    <property type="match status" value="1"/>
</dbReference>
<proteinExistence type="predicted"/>
<evidence type="ECO:0000256" key="1">
    <source>
        <dbReference type="SAM" id="MobiDB-lite"/>
    </source>
</evidence>
<dbReference type="Proteomes" id="UP000827889">
    <property type="component" value="Chromosome 3"/>
</dbReference>
<dbReference type="AlphaFoldDB" id="A0A8B8R0P5"/>
<protein>
    <submittedName>
        <fullName evidence="3">Uncharacterized protein LOC115757077</fullName>
    </submittedName>
</protein>
<evidence type="ECO:0000313" key="2">
    <source>
        <dbReference type="Proteomes" id="UP000827889"/>
    </source>
</evidence>
<evidence type="ECO:0000313" key="3">
    <source>
        <dbReference type="RefSeq" id="XP_030553031.1"/>
    </source>
</evidence>
<dbReference type="PANTHER" id="PTHR31579:SF42">
    <property type="entry name" value="DUF506 FAMILY PROTEIN (DUF506)"/>
    <property type="match status" value="1"/>
</dbReference>
<keyword evidence="2" id="KW-1185">Reference proteome</keyword>
<feature type="region of interest" description="Disordered" evidence="1">
    <location>
        <begin position="49"/>
        <end position="74"/>
    </location>
</feature>
<gene>
    <name evidence="3" type="primary">LOC115757077</name>
</gene>
<dbReference type="OrthoDB" id="548115at2759"/>
<dbReference type="RefSeq" id="XP_030553031.1">
    <property type="nucleotide sequence ID" value="XM_030697171.2"/>
</dbReference>
<dbReference type="InterPro" id="IPR006502">
    <property type="entry name" value="PDDEXK-like"/>
</dbReference>
<dbReference type="PANTHER" id="PTHR31579">
    <property type="entry name" value="OS03G0796600 PROTEIN"/>
    <property type="match status" value="1"/>
</dbReference>
<dbReference type="KEGG" id="rarg:115757077"/>
<name>A0A8B8R0P5_9MYRT</name>
<reference evidence="3" key="1">
    <citation type="submission" date="2025-08" db="UniProtKB">
        <authorList>
            <consortium name="RefSeq"/>
        </authorList>
    </citation>
    <scope>IDENTIFICATION</scope>
    <source>
        <tissue evidence="3">Leaf</tissue>
    </source>
</reference>
<accession>A0A8B8R0P5</accession>
<dbReference type="Pfam" id="PF04720">
    <property type="entry name" value="PDDEXK_6"/>
    <property type="match status" value="1"/>
</dbReference>
<organism evidence="2 3">
    <name type="scientific">Rhodamnia argentea</name>
    <dbReference type="NCBI Taxonomy" id="178133"/>
    <lineage>
        <taxon>Eukaryota</taxon>
        <taxon>Viridiplantae</taxon>
        <taxon>Streptophyta</taxon>
        <taxon>Embryophyta</taxon>
        <taxon>Tracheophyta</taxon>
        <taxon>Spermatophyta</taxon>
        <taxon>Magnoliopsida</taxon>
        <taxon>eudicotyledons</taxon>
        <taxon>Gunneridae</taxon>
        <taxon>Pentapetalae</taxon>
        <taxon>rosids</taxon>
        <taxon>malvids</taxon>
        <taxon>Myrtales</taxon>
        <taxon>Myrtaceae</taxon>
        <taxon>Myrtoideae</taxon>
        <taxon>Myrteae</taxon>
        <taxon>Australasian group</taxon>
        <taxon>Rhodamnia</taxon>
    </lineage>
</organism>
<dbReference type="GeneID" id="115757077"/>